<keyword evidence="3" id="KW-1185">Reference proteome</keyword>
<name>A0A259TWW8_9BACT</name>
<feature type="signal peptide" evidence="1">
    <location>
        <begin position="1"/>
        <end position="20"/>
    </location>
</feature>
<gene>
    <name evidence="2" type="ORF">BSZ36_04175</name>
</gene>
<protein>
    <recommendedName>
        <fullName evidence="4">DUF3833 domain-containing protein</fullName>
    </recommendedName>
</protein>
<dbReference type="InterPro" id="IPR024409">
    <property type="entry name" value="DUF3833"/>
</dbReference>
<sequence length="177" mass="19558">MRRAWVPLALIVLLASGCLATHPVVAPPASEPAFRPEVFFLGHTSGIGTLTFRNGFPKRVRVQSVGTPLADGTFQLDQTITIAGEAPEDRTWIMRPQSPARYTASLTDATGEAEITVEGSLLRIRYLLAKPDIRMEQRLYLEPDGRAALNLATVRFLGIPIARLQERITRRSSPPER</sequence>
<accession>A0A259TWW8</accession>
<dbReference type="RefSeq" id="WP_094546314.1">
    <property type="nucleotide sequence ID" value="NZ_MQWB01000001.1"/>
</dbReference>
<evidence type="ECO:0000313" key="2">
    <source>
        <dbReference type="EMBL" id="OZC02255.1"/>
    </source>
</evidence>
<reference evidence="2 3" key="1">
    <citation type="submission" date="2016-11" db="EMBL/GenBank/DDBJ databases">
        <title>Study of marine rhodopsin-containing bacteria.</title>
        <authorList>
            <person name="Yoshizawa S."/>
            <person name="Kumagai Y."/>
            <person name="Kogure K."/>
        </authorList>
    </citation>
    <scope>NUCLEOTIDE SEQUENCE [LARGE SCALE GENOMIC DNA]</scope>
    <source>
        <strain evidence="2 3">SG-29</strain>
    </source>
</reference>
<dbReference type="EMBL" id="MQWB01000001">
    <property type="protein sequence ID" value="OZC02255.1"/>
    <property type="molecule type" value="Genomic_DNA"/>
</dbReference>
<dbReference type="InParanoid" id="A0A259TWW8"/>
<evidence type="ECO:0000313" key="3">
    <source>
        <dbReference type="Proteomes" id="UP000216446"/>
    </source>
</evidence>
<feature type="chain" id="PRO_5012875895" description="DUF3833 domain-containing protein" evidence="1">
    <location>
        <begin position="21"/>
        <end position="177"/>
    </location>
</feature>
<evidence type="ECO:0000256" key="1">
    <source>
        <dbReference type="SAM" id="SignalP"/>
    </source>
</evidence>
<dbReference type="AlphaFoldDB" id="A0A259TWW8"/>
<dbReference type="Pfam" id="PF12915">
    <property type="entry name" value="DUF3833"/>
    <property type="match status" value="1"/>
</dbReference>
<comment type="caution">
    <text evidence="2">The sequence shown here is derived from an EMBL/GenBank/DDBJ whole genome shotgun (WGS) entry which is preliminary data.</text>
</comment>
<organism evidence="2 3">
    <name type="scientific">Rubricoccus marinus</name>
    <dbReference type="NCBI Taxonomy" id="716817"/>
    <lineage>
        <taxon>Bacteria</taxon>
        <taxon>Pseudomonadati</taxon>
        <taxon>Rhodothermota</taxon>
        <taxon>Rhodothermia</taxon>
        <taxon>Rhodothermales</taxon>
        <taxon>Rubricoccaceae</taxon>
        <taxon>Rubricoccus</taxon>
    </lineage>
</organism>
<dbReference type="Proteomes" id="UP000216446">
    <property type="component" value="Unassembled WGS sequence"/>
</dbReference>
<proteinExistence type="predicted"/>
<dbReference type="OrthoDB" id="7391154at2"/>
<evidence type="ECO:0008006" key="4">
    <source>
        <dbReference type="Google" id="ProtNLM"/>
    </source>
</evidence>
<keyword evidence="1" id="KW-0732">Signal</keyword>
<dbReference type="PROSITE" id="PS51257">
    <property type="entry name" value="PROKAR_LIPOPROTEIN"/>
    <property type="match status" value="1"/>
</dbReference>